<dbReference type="PROSITE" id="PS51998">
    <property type="entry name" value="DEK_C"/>
    <property type="match status" value="1"/>
</dbReference>
<proteinExistence type="predicted"/>
<dbReference type="SMART" id="SM00151">
    <property type="entry name" value="SWIB"/>
    <property type="match status" value="1"/>
</dbReference>
<evidence type="ECO:0000256" key="1">
    <source>
        <dbReference type="SAM" id="MobiDB-lite"/>
    </source>
</evidence>
<dbReference type="AlphaFoldDB" id="A0A0D0TC08"/>
<feature type="compositionally biased region" description="Basic and acidic residues" evidence="1">
    <location>
        <begin position="148"/>
        <end position="163"/>
    </location>
</feature>
<dbReference type="PANTHER" id="PTHR13844">
    <property type="entry name" value="SWI/SNF-RELATED MATRIX-ASSOCIATED ACTIN-DEPENDENT REGULATOR OF CHROMATIN SUBFAMILY D"/>
    <property type="match status" value="1"/>
</dbReference>
<name>A0A0D0TC08_9TREE</name>
<evidence type="ECO:0000313" key="4">
    <source>
        <dbReference type="EMBL" id="KIR43577.1"/>
    </source>
</evidence>
<feature type="compositionally biased region" description="Low complexity" evidence="1">
    <location>
        <begin position="76"/>
        <end position="89"/>
    </location>
</feature>
<dbReference type="HOGENOM" id="CLU_046065_1_1_1"/>
<organism evidence="4 5">
    <name type="scientific">Cryptococcus deuterogattii Ram5</name>
    <dbReference type="NCBI Taxonomy" id="1296110"/>
    <lineage>
        <taxon>Eukaryota</taxon>
        <taxon>Fungi</taxon>
        <taxon>Dikarya</taxon>
        <taxon>Basidiomycota</taxon>
        <taxon>Agaricomycotina</taxon>
        <taxon>Tremellomycetes</taxon>
        <taxon>Tremellales</taxon>
        <taxon>Cryptococcaceae</taxon>
        <taxon>Cryptococcus</taxon>
        <taxon>Cryptococcus gattii species complex</taxon>
    </lineage>
</organism>
<sequence length="252" mass="28889">MAQQLVHRLSPLIEELLQASDLSTVSAKAIRKELIARGADKYEIKNFRAEIDDKITEIYNSLESKEALAHKLENSVSPSAKASSSPSYSTFEPKTVTRKRKISVSENEETDEQMAKRLQGEYDGSRTRQQRSSRSARPAKKTRRKSQAHVDSEERNDDKNEDKKKKRGGAFNKELLLSGALADLVGTHSLSRPQVVKHIWAYVKERNLQDSNDKRYILCDDKLREIFHTDRLHMFTMNKILVNHLRDPDDIA</sequence>
<dbReference type="InterPro" id="IPR014876">
    <property type="entry name" value="DEK_C"/>
</dbReference>
<dbReference type="InterPro" id="IPR036885">
    <property type="entry name" value="SWIB_MDM2_dom_sf"/>
</dbReference>
<dbReference type="CDD" id="cd10567">
    <property type="entry name" value="SWIB-MDM2_like"/>
    <property type="match status" value="1"/>
</dbReference>
<dbReference type="PROSITE" id="PS51925">
    <property type="entry name" value="SWIB_MDM2"/>
    <property type="match status" value="1"/>
</dbReference>
<dbReference type="SUPFAM" id="SSF47592">
    <property type="entry name" value="SWIB/MDM2 domain"/>
    <property type="match status" value="1"/>
</dbReference>
<dbReference type="EMBL" id="KN847896">
    <property type="protein sequence ID" value="KIR43577.1"/>
    <property type="molecule type" value="Genomic_DNA"/>
</dbReference>
<feature type="domain" description="DM2" evidence="2">
    <location>
        <begin position="170"/>
        <end position="247"/>
    </location>
</feature>
<reference evidence="4 5" key="1">
    <citation type="submission" date="2015-01" db="EMBL/GenBank/DDBJ databases">
        <title>The Genome Sequence of Cryptococcus gattii Ram5.</title>
        <authorList>
            <consortium name="The Broad Institute Genomics Platform"/>
            <person name="Cuomo C."/>
            <person name="Litvintseva A."/>
            <person name="Chen Y."/>
            <person name="Heitman J."/>
            <person name="Sun S."/>
            <person name="Springer D."/>
            <person name="Dromer F."/>
            <person name="Young S."/>
            <person name="Zeng Q."/>
            <person name="Gargeya S."/>
            <person name="Abouelleil A."/>
            <person name="Alvarado L."/>
            <person name="Chapman S.B."/>
            <person name="Gainer-Dewar J."/>
            <person name="Goldberg J."/>
            <person name="Griggs A."/>
            <person name="Gujja S."/>
            <person name="Hansen M."/>
            <person name="Howarth C."/>
            <person name="Imamovic A."/>
            <person name="Larimer J."/>
            <person name="Murphy C."/>
            <person name="Naylor J."/>
            <person name="Pearson M."/>
            <person name="Priest M."/>
            <person name="Roberts A."/>
            <person name="Saif S."/>
            <person name="Shea T."/>
            <person name="Sykes S."/>
            <person name="Wortman J."/>
            <person name="Nusbaum C."/>
            <person name="Birren B."/>
        </authorList>
    </citation>
    <scope>NUCLEOTIDE SEQUENCE [LARGE SCALE GENOMIC DNA]</scope>
    <source>
        <strain evidence="4 5">Ram5</strain>
    </source>
</reference>
<accession>A0A0D0TC08</accession>
<dbReference type="OrthoDB" id="10251073at2759"/>
<dbReference type="InterPro" id="IPR019835">
    <property type="entry name" value="SWIB_domain"/>
</dbReference>
<dbReference type="Proteomes" id="UP000053392">
    <property type="component" value="Unassembled WGS sequence"/>
</dbReference>
<dbReference type="InterPro" id="IPR003121">
    <property type="entry name" value="SWIB_MDM2_domain"/>
</dbReference>
<feature type="region of interest" description="Disordered" evidence="1">
    <location>
        <begin position="76"/>
        <end position="167"/>
    </location>
</feature>
<evidence type="ECO:0000313" key="5">
    <source>
        <dbReference type="Proteomes" id="UP000053392"/>
    </source>
</evidence>
<protein>
    <submittedName>
        <fullName evidence="4">Upstream activation factor subunit UAF30</fullName>
    </submittedName>
</protein>
<feature type="compositionally biased region" description="Basic and acidic residues" evidence="1">
    <location>
        <begin position="113"/>
        <end position="126"/>
    </location>
</feature>
<feature type="compositionally biased region" description="Basic residues" evidence="1">
    <location>
        <begin position="137"/>
        <end position="147"/>
    </location>
</feature>
<feature type="domain" description="DEK-C" evidence="3">
    <location>
        <begin position="3"/>
        <end position="60"/>
    </location>
</feature>
<evidence type="ECO:0000259" key="2">
    <source>
        <dbReference type="PROSITE" id="PS51925"/>
    </source>
</evidence>
<evidence type="ECO:0000259" key="3">
    <source>
        <dbReference type="PROSITE" id="PS51998"/>
    </source>
</evidence>
<gene>
    <name evidence="4" type="ORF">I313_00419</name>
</gene>
<dbReference type="Pfam" id="PF02201">
    <property type="entry name" value="SWIB"/>
    <property type="match status" value="1"/>
</dbReference>
<keyword evidence="5" id="KW-1185">Reference proteome</keyword>
<dbReference type="Gene3D" id="1.10.245.10">
    <property type="entry name" value="SWIB/MDM2 domain"/>
    <property type="match status" value="1"/>
</dbReference>